<dbReference type="EMBL" id="BK035350">
    <property type="protein sequence ID" value="DAG95068.1"/>
    <property type="molecule type" value="Genomic_DNA"/>
</dbReference>
<organism evidence="1">
    <name type="scientific">Ackermannviridae sp</name>
    <dbReference type="NCBI Taxonomy" id="2831612"/>
    <lineage>
        <taxon>Viruses</taxon>
        <taxon>Duplodnaviria</taxon>
        <taxon>Heunggongvirae</taxon>
        <taxon>Uroviricota</taxon>
        <taxon>Caudoviricetes</taxon>
        <taxon>Pantevenvirales</taxon>
        <taxon>Ackermannviridae</taxon>
    </lineage>
</organism>
<sequence length="38" mass="4173">MPLLCCASLCLCHAIQCRCSAKPCLCLAQLFRAMLMRG</sequence>
<name>A0A8S5VPN0_9CAUD</name>
<reference evidence="1" key="1">
    <citation type="journal article" date="2021" name="Proc. Natl. Acad. Sci. U.S.A.">
        <title>A Catalog of Tens of Thousands of Viruses from Human Metagenomes Reveals Hidden Associations with Chronic Diseases.</title>
        <authorList>
            <person name="Tisza M.J."/>
            <person name="Buck C.B."/>
        </authorList>
    </citation>
    <scope>NUCLEOTIDE SEQUENCE</scope>
    <source>
        <strain evidence="1">CtS9I1</strain>
    </source>
</reference>
<proteinExistence type="predicted"/>
<accession>A0A8S5VPN0</accession>
<protein>
    <submittedName>
        <fullName evidence="1">Uncharacterized protein</fullName>
    </submittedName>
</protein>
<evidence type="ECO:0000313" key="1">
    <source>
        <dbReference type="EMBL" id="DAG95068.1"/>
    </source>
</evidence>